<evidence type="ECO:0000256" key="8">
    <source>
        <dbReference type="SAM" id="Phobius"/>
    </source>
</evidence>
<feature type="transmembrane region" description="Helical" evidence="8">
    <location>
        <begin position="128"/>
        <end position="151"/>
    </location>
</feature>
<comment type="subcellular location">
    <subcellularLocation>
        <location evidence="1">Cell membrane</location>
        <topology evidence="1">Multi-pass membrane protein</topology>
    </subcellularLocation>
</comment>
<feature type="transmembrane region" description="Helical" evidence="8">
    <location>
        <begin position="70"/>
        <end position="94"/>
    </location>
</feature>
<feature type="transmembrane region" description="Helical" evidence="8">
    <location>
        <begin position="100"/>
        <end position="121"/>
    </location>
</feature>
<sequence>MINKILAFVQKNLMWLIIVSISSGLMLVYFTGGIAFTPFLCLAAALLMIYPSLVPLDFSKVAEVNKHKRIIIVSLIINFVVSPLLAVLIGWLFLSQSPSLWLGLILLSILPGGGMVTTWAYKSKADMPLTVGIVFANLIAAIVLAPFYLAIAMNKLTMLITQQAGGSCAVSKATGGVLDCLFSSGGSISALMIIVPIFFIIVIPLLLAYFTQYFYLKKVGQEKFNRIKSKFAAFSNLGMLVVLVLLMSIKENKIIFSRPDIIPKAVLVLIIFYVISLGLAWKLGKTVGGEKGRALVWGTYLRYITLALGLAISLVYQDAAYSLVIIIVVLAYLIQIPSSFWLVNKFNK</sequence>
<dbReference type="Proteomes" id="UP000034137">
    <property type="component" value="Unassembled WGS sequence"/>
</dbReference>
<evidence type="ECO:0000256" key="7">
    <source>
        <dbReference type="ARBA" id="ARBA00023136"/>
    </source>
</evidence>
<dbReference type="GO" id="GO:0015104">
    <property type="term" value="F:antimonite transmembrane transporter activity"/>
    <property type="evidence" value="ECO:0007669"/>
    <property type="project" value="TreeGrafter"/>
</dbReference>
<dbReference type="InterPro" id="IPR004706">
    <property type="entry name" value="Arsenical-R_Acr3"/>
</dbReference>
<dbReference type="PANTHER" id="PTHR43057:SF1">
    <property type="entry name" value="ARSENICAL-RESISTANCE PROTEIN 3"/>
    <property type="match status" value="1"/>
</dbReference>
<keyword evidence="7 8" id="KW-0472">Membrane</keyword>
<comment type="similarity">
    <text evidence="2">Belongs to the arsenical resistance-3 (ACR3) (TC 2.A.59) family.</text>
</comment>
<evidence type="ECO:0000313" key="9">
    <source>
        <dbReference type="EMBL" id="KKR33099.1"/>
    </source>
</evidence>
<dbReference type="EMBL" id="LBXO01000015">
    <property type="protein sequence ID" value="KKR33099.1"/>
    <property type="molecule type" value="Genomic_DNA"/>
</dbReference>
<reference evidence="9 10" key="1">
    <citation type="journal article" date="2015" name="Nature">
        <title>rRNA introns, odd ribosomes, and small enigmatic genomes across a large radiation of phyla.</title>
        <authorList>
            <person name="Brown C.T."/>
            <person name="Hug L.A."/>
            <person name="Thomas B.C."/>
            <person name="Sharon I."/>
            <person name="Castelle C.J."/>
            <person name="Singh A."/>
            <person name="Wilkins M.J."/>
            <person name="Williams K.H."/>
            <person name="Banfield J.F."/>
        </authorList>
    </citation>
    <scope>NUCLEOTIDE SEQUENCE [LARGE SCALE GENOMIC DNA]</scope>
</reference>
<feature type="transmembrane region" description="Helical" evidence="8">
    <location>
        <begin position="322"/>
        <end position="343"/>
    </location>
</feature>
<feature type="transmembrane region" description="Helical" evidence="8">
    <location>
        <begin position="261"/>
        <end position="283"/>
    </location>
</feature>
<proteinExistence type="inferred from homology"/>
<keyword evidence="5 8" id="KW-0812">Transmembrane</keyword>
<feature type="transmembrane region" description="Helical" evidence="8">
    <location>
        <begin position="36"/>
        <end position="58"/>
    </location>
</feature>
<gene>
    <name evidence="9" type="ORF">UT64_C0015G0011</name>
</gene>
<comment type="caution">
    <text evidence="9">The sequence shown here is derived from an EMBL/GenBank/DDBJ whole genome shotgun (WGS) entry which is preliminary data.</text>
</comment>
<feature type="transmembrane region" description="Helical" evidence="8">
    <location>
        <begin position="12"/>
        <end position="30"/>
    </location>
</feature>
<evidence type="ECO:0000256" key="1">
    <source>
        <dbReference type="ARBA" id="ARBA00004651"/>
    </source>
</evidence>
<feature type="transmembrane region" description="Helical" evidence="8">
    <location>
        <begin position="295"/>
        <end position="316"/>
    </location>
</feature>
<evidence type="ECO:0000256" key="3">
    <source>
        <dbReference type="ARBA" id="ARBA00022448"/>
    </source>
</evidence>
<dbReference type="GO" id="GO:0015105">
    <property type="term" value="F:arsenite transmembrane transporter activity"/>
    <property type="evidence" value="ECO:0007669"/>
    <property type="project" value="TreeGrafter"/>
</dbReference>
<dbReference type="InterPro" id="IPR038770">
    <property type="entry name" value="Na+/solute_symporter_sf"/>
</dbReference>
<dbReference type="InterPro" id="IPR002657">
    <property type="entry name" value="BilAc:Na_symport/Acr3"/>
</dbReference>
<dbReference type="Pfam" id="PF01758">
    <property type="entry name" value="SBF"/>
    <property type="match status" value="1"/>
</dbReference>
<organism evidence="9 10">
    <name type="scientific">Candidatus Falkowbacteria bacterium GW2011_GWF2_39_8</name>
    <dbReference type="NCBI Taxonomy" id="1618642"/>
    <lineage>
        <taxon>Bacteria</taxon>
        <taxon>Candidatus Falkowiibacteriota</taxon>
    </lineage>
</organism>
<dbReference type="Gene3D" id="1.20.1530.20">
    <property type="match status" value="1"/>
</dbReference>
<dbReference type="AlphaFoldDB" id="A0A0G0PY99"/>
<keyword evidence="3" id="KW-0813">Transport</keyword>
<keyword evidence="4" id="KW-1003">Cell membrane</keyword>
<accession>A0A0G0PY99</accession>
<dbReference type="PANTHER" id="PTHR43057">
    <property type="entry name" value="ARSENITE EFFLUX TRANSPORTER"/>
    <property type="match status" value="1"/>
</dbReference>
<keyword evidence="6 8" id="KW-1133">Transmembrane helix</keyword>
<dbReference type="GO" id="GO:0005886">
    <property type="term" value="C:plasma membrane"/>
    <property type="evidence" value="ECO:0007669"/>
    <property type="project" value="UniProtKB-SubCell"/>
</dbReference>
<evidence type="ECO:0000256" key="5">
    <source>
        <dbReference type="ARBA" id="ARBA00022692"/>
    </source>
</evidence>
<evidence type="ECO:0000256" key="4">
    <source>
        <dbReference type="ARBA" id="ARBA00022475"/>
    </source>
</evidence>
<evidence type="ECO:0000256" key="2">
    <source>
        <dbReference type="ARBA" id="ARBA00010110"/>
    </source>
</evidence>
<dbReference type="GO" id="GO:0015297">
    <property type="term" value="F:antiporter activity"/>
    <property type="evidence" value="ECO:0007669"/>
    <property type="project" value="InterPro"/>
</dbReference>
<feature type="transmembrane region" description="Helical" evidence="8">
    <location>
        <begin position="231"/>
        <end position="249"/>
    </location>
</feature>
<evidence type="ECO:0000256" key="6">
    <source>
        <dbReference type="ARBA" id="ARBA00022989"/>
    </source>
</evidence>
<name>A0A0G0PY99_9BACT</name>
<evidence type="ECO:0000313" key="10">
    <source>
        <dbReference type="Proteomes" id="UP000034137"/>
    </source>
</evidence>
<feature type="transmembrane region" description="Helical" evidence="8">
    <location>
        <begin position="188"/>
        <end position="210"/>
    </location>
</feature>
<protein>
    <submittedName>
        <fullName evidence="9">Sodium/bile acid symporter family protein</fullName>
    </submittedName>
</protein>